<dbReference type="Proteomes" id="UP000814176">
    <property type="component" value="Unassembled WGS sequence"/>
</dbReference>
<organism evidence="1 2">
    <name type="scientific">Rhodofomes roseus</name>
    <dbReference type="NCBI Taxonomy" id="34475"/>
    <lineage>
        <taxon>Eukaryota</taxon>
        <taxon>Fungi</taxon>
        <taxon>Dikarya</taxon>
        <taxon>Basidiomycota</taxon>
        <taxon>Agaricomycotina</taxon>
        <taxon>Agaricomycetes</taxon>
        <taxon>Polyporales</taxon>
        <taxon>Rhodofomes</taxon>
    </lineage>
</organism>
<dbReference type="RefSeq" id="XP_047776807.1">
    <property type="nucleotide sequence ID" value="XM_047916699.1"/>
</dbReference>
<comment type="caution">
    <text evidence="1">The sequence shown here is derived from an EMBL/GenBank/DDBJ whole genome shotgun (WGS) entry which is preliminary data.</text>
</comment>
<protein>
    <submittedName>
        <fullName evidence="1">Uncharacterized protein</fullName>
    </submittedName>
</protein>
<reference evidence="1 2" key="1">
    <citation type="journal article" date="2021" name="Environ. Microbiol.">
        <title>Gene family expansions and transcriptome signatures uncover fungal adaptations to wood decay.</title>
        <authorList>
            <person name="Hage H."/>
            <person name="Miyauchi S."/>
            <person name="Viragh M."/>
            <person name="Drula E."/>
            <person name="Min B."/>
            <person name="Chaduli D."/>
            <person name="Navarro D."/>
            <person name="Favel A."/>
            <person name="Norest M."/>
            <person name="Lesage-Meessen L."/>
            <person name="Balint B."/>
            <person name="Merenyi Z."/>
            <person name="de Eugenio L."/>
            <person name="Morin E."/>
            <person name="Martinez A.T."/>
            <person name="Baldrian P."/>
            <person name="Stursova M."/>
            <person name="Martinez M.J."/>
            <person name="Novotny C."/>
            <person name="Magnuson J.K."/>
            <person name="Spatafora J.W."/>
            <person name="Maurice S."/>
            <person name="Pangilinan J."/>
            <person name="Andreopoulos W."/>
            <person name="LaButti K."/>
            <person name="Hundley H."/>
            <person name="Na H."/>
            <person name="Kuo A."/>
            <person name="Barry K."/>
            <person name="Lipzen A."/>
            <person name="Henrissat B."/>
            <person name="Riley R."/>
            <person name="Ahrendt S."/>
            <person name="Nagy L.G."/>
            <person name="Grigoriev I.V."/>
            <person name="Martin F."/>
            <person name="Rosso M.N."/>
        </authorList>
    </citation>
    <scope>NUCLEOTIDE SEQUENCE [LARGE SCALE GENOMIC DNA]</scope>
    <source>
        <strain evidence="1 2">CIRM-BRFM 1785</strain>
    </source>
</reference>
<proteinExistence type="predicted"/>
<accession>A0ABQ8K9U5</accession>
<dbReference type="EMBL" id="JADCUA010000016">
    <property type="protein sequence ID" value="KAH9834151.1"/>
    <property type="molecule type" value="Genomic_DNA"/>
</dbReference>
<gene>
    <name evidence="1" type="ORF">C8Q71DRAFT_163388</name>
</gene>
<keyword evidence="2" id="KW-1185">Reference proteome</keyword>
<evidence type="ECO:0000313" key="2">
    <source>
        <dbReference type="Proteomes" id="UP000814176"/>
    </source>
</evidence>
<name>A0ABQ8K9U5_9APHY</name>
<dbReference type="GeneID" id="71997431"/>
<sequence length="126" mass="13960">MGVVRALIAEGGRVLAGAVGRRPSPALFVSSSILVFAVALPVVPRLRFRGLGSREFKSFHLNNPIYRTHPRRAPFYSLHCPIPWIRFRSRHDEGCRYPNSGFTKRAGVAGLVKPCCWDPSASCGQR</sequence>
<evidence type="ECO:0000313" key="1">
    <source>
        <dbReference type="EMBL" id="KAH9834151.1"/>
    </source>
</evidence>